<evidence type="ECO:0000313" key="3">
    <source>
        <dbReference type="EMBL" id="CAA7400341.1"/>
    </source>
</evidence>
<name>A0A7I8KRS9_SPIIN</name>
<feature type="region of interest" description="Disordered" evidence="1">
    <location>
        <begin position="1"/>
        <end position="24"/>
    </location>
</feature>
<gene>
    <name evidence="2" type="ORF">SI7747_08010232</name>
    <name evidence="3" type="ORF">SI8410_08011019</name>
</gene>
<sequence>MVRGGAAGSAGAAGHRIRRHHRRR</sequence>
<protein>
    <submittedName>
        <fullName evidence="3">Uncharacterized protein</fullName>
    </submittedName>
</protein>
<organism evidence="3 4">
    <name type="scientific">Spirodela intermedia</name>
    <name type="common">Intermediate duckweed</name>
    <dbReference type="NCBI Taxonomy" id="51605"/>
    <lineage>
        <taxon>Eukaryota</taxon>
        <taxon>Viridiplantae</taxon>
        <taxon>Streptophyta</taxon>
        <taxon>Embryophyta</taxon>
        <taxon>Tracheophyta</taxon>
        <taxon>Spermatophyta</taxon>
        <taxon>Magnoliopsida</taxon>
        <taxon>Liliopsida</taxon>
        <taxon>Araceae</taxon>
        <taxon>Lemnoideae</taxon>
        <taxon>Spirodela</taxon>
    </lineage>
</organism>
<dbReference type="EMBL" id="LR746271">
    <property type="protein sequence ID" value="CAA7400341.1"/>
    <property type="molecule type" value="Genomic_DNA"/>
</dbReference>
<reference evidence="3" key="1">
    <citation type="submission" date="2020-02" db="EMBL/GenBank/DDBJ databases">
        <authorList>
            <person name="Scholz U."/>
            <person name="Mascher M."/>
            <person name="Fiebig A."/>
        </authorList>
    </citation>
    <scope>NUCLEOTIDE SEQUENCE</scope>
</reference>
<accession>A0A7I8KRS9</accession>
<feature type="compositionally biased region" description="Basic residues" evidence="1">
    <location>
        <begin position="15"/>
        <end position="24"/>
    </location>
</feature>
<keyword evidence="4" id="KW-1185">Reference proteome</keyword>
<proteinExistence type="predicted"/>
<evidence type="ECO:0000313" key="4">
    <source>
        <dbReference type="Proteomes" id="UP000663760"/>
    </source>
</evidence>
<dbReference type="Proteomes" id="UP000663760">
    <property type="component" value="Chromosome 8"/>
</dbReference>
<evidence type="ECO:0000256" key="1">
    <source>
        <dbReference type="SAM" id="MobiDB-lite"/>
    </source>
</evidence>
<dbReference type="EMBL" id="LR743595">
    <property type="protein sequence ID" value="CAA2624393.1"/>
    <property type="molecule type" value="Genomic_DNA"/>
</dbReference>
<dbReference type="AlphaFoldDB" id="A0A7I8KRS9"/>
<evidence type="ECO:0000313" key="2">
    <source>
        <dbReference type="EMBL" id="CAA2624393.1"/>
    </source>
</evidence>